<evidence type="ECO:0000256" key="1">
    <source>
        <dbReference type="SAM" id="MobiDB-lite"/>
    </source>
</evidence>
<gene>
    <name evidence="2" type="ORF">chiPu_0030727</name>
</gene>
<feature type="region of interest" description="Disordered" evidence="1">
    <location>
        <begin position="1"/>
        <end position="46"/>
    </location>
</feature>
<proteinExistence type="predicted"/>
<dbReference type="AlphaFoldDB" id="A0A401TVP1"/>
<name>A0A401TVP1_CHIPU</name>
<dbReference type="Proteomes" id="UP000287033">
    <property type="component" value="Unassembled WGS sequence"/>
</dbReference>
<dbReference type="EMBL" id="BEZZ01191470">
    <property type="protein sequence ID" value="GCC46676.1"/>
    <property type="molecule type" value="Genomic_DNA"/>
</dbReference>
<accession>A0A401TVP1</accession>
<organism evidence="2 3">
    <name type="scientific">Chiloscyllium punctatum</name>
    <name type="common">Brownbanded bambooshark</name>
    <name type="synonym">Hemiscyllium punctatum</name>
    <dbReference type="NCBI Taxonomy" id="137246"/>
    <lineage>
        <taxon>Eukaryota</taxon>
        <taxon>Metazoa</taxon>
        <taxon>Chordata</taxon>
        <taxon>Craniata</taxon>
        <taxon>Vertebrata</taxon>
        <taxon>Chondrichthyes</taxon>
        <taxon>Elasmobranchii</taxon>
        <taxon>Galeomorphii</taxon>
        <taxon>Galeoidea</taxon>
        <taxon>Orectolobiformes</taxon>
        <taxon>Hemiscylliidae</taxon>
        <taxon>Chiloscyllium</taxon>
    </lineage>
</organism>
<sequence>MLGGVRQTAHAQSRARSDTTAQPHSSVVRRRTQGPGGAVSAHARWRAPACRRYHGNGRRRERAWAWAWAPGAECHEPGQGCG</sequence>
<protein>
    <submittedName>
        <fullName evidence="2">Uncharacterized protein</fullName>
    </submittedName>
</protein>
<evidence type="ECO:0000313" key="3">
    <source>
        <dbReference type="Proteomes" id="UP000287033"/>
    </source>
</evidence>
<keyword evidence="3" id="KW-1185">Reference proteome</keyword>
<comment type="caution">
    <text evidence="2">The sequence shown here is derived from an EMBL/GenBank/DDBJ whole genome shotgun (WGS) entry which is preliminary data.</text>
</comment>
<reference evidence="2 3" key="1">
    <citation type="journal article" date="2018" name="Nat. Ecol. Evol.">
        <title>Shark genomes provide insights into elasmobranch evolution and the origin of vertebrates.</title>
        <authorList>
            <person name="Hara Y"/>
            <person name="Yamaguchi K"/>
            <person name="Onimaru K"/>
            <person name="Kadota M"/>
            <person name="Koyanagi M"/>
            <person name="Keeley SD"/>
            <person name="Tatsumi K"/>
            <person name="Tanaka K"/>
            <person name="Motone F"/>
            <person name="Kageyama Y"/>
            <person name="Nozu R"/>
            <person name="Adachi N"/>
            <person name="Nishimura O"/>
            <person name="Nakagawa R"/>
            <person name="Tanegashima C"/>
            <person name="Kiyatake I"/>
            <person name="Matsumoto R"/>
            <person name="Murakumo K"/>
            <person name="Nishida K"/>
            <person name="Terakita A"/>
            <person name="Kuratani S"/>
            <person name="Sato K"/>
            <person name="Hyodo S Kuraku.S."/>
        </authorList>
    </citation>
    <scope>NUCLEOTIDE SEQUENCE [LARGE SCALE GENOMIC DNA]</scope>
</reference>
<evidence type="ECO:0000313" key="2">
    <source>
        <dbReference type="EMBL" id="GCC46676.1"/>
    </source>
</evidence>